<comment type="caution">
    <text evidence="4">The sequence shown here is derived from an EMBL/GenBank/DDBJ whole genome shotgun (WGS) entry which is preliminary data.</text>
</comment>
<evidence type="ECO:0000313" key="4">
    <source>
        <dbReference type="EMBL" id="EQD57633.1"/>
    </source>
</evidence>
<gene>
    <name evidence="4" type="ORF">B2A_04707</name>
</gene>
<sequence length="357" mass="38558">LLSRAAQKAGKPQVFPSIIPGHAKNPSDLWTFYFSKVRERDYEPIYGHNVSPFFKGPEASVACVGVVKALLDMAPRLELPDLAGQVFQTLIPLNLRKPLGANYTNPRAAALLAALSIARPDLQVLDPACGSGTLLVAAYNRKKALSTGASAHELHKRFLEVELTGIDAMAFAGHLAAVNLALQQPLLETDYLRIGSIDSTTLRDPGNPGSLVPAAGDALPSELVQARLDAEFGSKTKSKRERVISVSRAAPNGVHGWPAGPRDDEPALHLPETTCRQTTATAWQLVSLQGSTGKQRKAKKISQQAYFLLLADEFLRPGGEIASVLPLTTLGGKDYWPLVDFLCRHYTVRYVVVGLGR</sequence>
<reference evidence="4" key="2">
    <citation type="journal article" date="2014" name="ISME J.">
        <title>Microbial stratification in low pH oxic and suboxic macroscopic growths along an acid mine drainage.</title>
        <authorList>
            <person name="Mendez-Garcia C."/>
            <person name="Mesa V."/>
            <person name="Sprenger R.R."/>
            <person name="Richter M."/>
            <person name="Diez M.S."/>
            <person name="Solano J."/>
            <person name="Bargiela R."/>
            <person name="Golyshina O.V."/>
            <person name="Manteca A."/>
            <person name="Ramos J.L."/>
            <person name="Gallego J.R."/>
            <person name="Llorente I."/>
            <person name="Martins Dos Santos V.A."/>
            <person name="Jensen O.N."/>
            <person name="Pelaez A.I."/>
            <person name="Sanchez J."/>
            <person name="Ferrer M."/>
        </authorList>
    </citation>
    <scope>NUCLEOTIDE SEQUENCE</scope>
</reference>
<dbReference type="PRINTS" id="PR00507">
    <property type="entry name" value="N12N6MTFRASE"/>
</dbReference>
<keyword evidence="2" id="KW-0808">Transferase</keyword>
<evidence type="ECO:0000256" key="2">
    <source>
        <dbReference type="ARBA" id="ARBA00022679"/>
    </source>
</evidence>
<organism evidence="4">
    <name type="scientific">mine drainage metagenome</name>
    <dbReference type="NCBI Taxonomy" id="410659"/>
    <lineage>
        <taxon>unclassified sequences</taxon>
        <taxon>metagenomes</taxon>
        <taxon>ecological metagenomes</taxon>
    </lineage>
</organism>
<accession>T1AMF2</accession>
<name>T1AMF2_9ZZZZ</name>
<reference evidence="4" key="1">
    <citation type="submission" date="2013-08" db="EMBL/GenBank/DDBJ databases">
        <authorList>
            <person name="Mendez C."/>
            <person name="Richter M."/>
            <person name="Ferrer M."/>
            <person name="Sanchez J."/>
        </authorList>
    </citation>
    <scope>NUCLEOTIDE SEQUENCE</scope>
</reference>
<dbReference type="SUPFAM" id="SSF53335">
    <property type="entry name" value="S-adenosyl-L-methionine-dependent methyltransferases"/>
    <property type="match status" value="1"/>
</dbReference>
<proteinExistence type="predicted"/>
<dbReference type="EMBL" id="AUZZ01003185">
    <property type="protein sequence ID" value="EQD57633.1"/>
    <property type="molecule type" value="Genomic_DNA"/>
</dbReference>
<dbReference type="Gene3D" id="3.40.50.150">
    <property type="entry name" value="Vaccinia Virus protein VP39"/>
    <property type="match status" value="1"/>
</dbReference>
<evidence type="ECO:0000259" key="3">
    <source>
        <dbReference type="Pfam" id="PF20473"/>
    </source>
</evidence>
<feature type="domain" description="MmeI-like DNA-methyltransferase" evidence="3">
    <location>
        <begin position="120"/>
        <end position="184"/>
    </location>
</feature>
<dbReference type="InterPro" id="IPR029063">
    <property type="entry name" value="SAM-dependent_MTases_sf"/>
</dbReference>
<dbReference type="AlphaFoldDB" id="T1AMF2"/>
<dbReference type="Pfam" id="PF20473">
    <property type="entry name" value="MmeI_Mtase"/>
    <property type="match status" value="1"/>
</dbReference>
<keyword evidence="1 4" id="KW-0489">Methyltransferase</keyword>
<evidence type="ECO:0000256" key="1">
    <source>
        <dbReference type="ARBA" id="ARBA00022603"/>
    </source>
</evidence>
<feature type="non-terminal residue" evidence="4">
    <location>
        <position position="357"/>
    </location>
</feature>
<dbReference type="GO" id="GO:0008168">
    <property type="term" value="F:methyltransferase activity"/>
    <property type="evidence" value="ECO:0007669"/>
    <property type="project" value="UniProtKB-KW"/>
</dbReference>
<dbReference type="InterPro" id="IPR050953">
    <property type="entry name" value="N4_N6_ade-DNA_methylase"/>
</dbReference>
<dbReference type="PANTHER" id="PTHR33841">
    <property type="entry name" value="DNA METHYLTRANSFERASE YEEA-RELATED"/>
    <property type="match status" value="1"/>
</dbReference>
<dbReference type="InterPro" id="IPR046816">
    <property type="entry name" value="MmeI_Mtase"/>
</dbReference>
<dbReference type="PANTHER" id="PTHR33841:SF4">
    <property type="entry name" value="RESTRICTION MODIFICATION SYSTEM DNA SPECIFICITY DOMAIN"/>
    <property type="match status" value="1"/>
</dbReference>
<dbReference type="GO" id="GO:0032259">
    <property type="term" value="P:methylation"/>
    <property type="evidence" value="ECO:0007669"/>
    <property type="project" value="UniProtKB-KW"/>
</dbReference>
<protein>
    <submittedName>
        <fullName evidence="4">N-6 DNA Methylase family</fullName>
    </submittedName>
</protein>
<feature type="non-terminal residue" evidence="4">
    <location>
        <position position="1"/>
    </location>
</feature>